<dbReference type="SMART" id="SM00563">
    <property type="entry name" value="PlsC"/>
    <property type="match status" value="1"/>
</dbReference>
<dbReference type="InterPro" id="IPR006385">
    <property type="entry name" value="HAD_hydro_SerB1"/>
</dbReference>
<proteinExistence type="inferred from homology"/>
<dbReference type="Pfam" id="PF01553">
    <property type="entry name" value="Acyltransferase"/>
    <property type="match status" value="1"/>
</dbReference>
<organism evidence="7 8">
    <name type="scientific">Nocardioides islandensis</name>
    <dbReference type="NCBI Taxonomy" id="433663"/>
    <lineage>
        <taxon>Bacteria</taxon>
        <taxon>Bacillati</taxon>
        <taxon>Actinomycetota</taxon>
        <taxon>Actinomycetes</taxon>
        <taxon>Propionibacteriales</taxon>
        <taxon>Nocardioidaceae</taxon>
        <taxon>Nocardioides</taxon>
    </lineage>
</organism>
<dbReference type="Pfam" id="PF12710">
    <property type="entry name" value="HAD"/>
    <property type="match status" value="1"/>
</dbReference>
<dbReference type="GO" id="GO:0006654">
    <property type="term" value="P:phosphatidic acid biosynthetic process"/>
    <property type="evidence" value="ECO:0007669"/>
    <property type="project" value="TreeGrafter"/>
</dbReference>
<dbReference type="InterPro" id="IPR004552">
    <property type="entry name" value="AGP_acyltrans"/>
</dbReference>
<dbReference type="PANTHER" id="PTHR10434">
    <property type="entry name" value="1-ACYL-SN-GLYCEROL-3-PHOSPHATE ACYLTRANSFERASE"/>
    <property type="match status" value="1"/>
</dbReference>
<dbReference type="AlphaFoldDB" id="A0A930V9N4"/>
<comment type="similarity">
    <text evidence="1 4">Belongs to the 1-acyl-sn-glycerol-3-phosphate acyltransferase family.</text>
</comment>
<dbReference type="InterPro" id="IPR036412">
    <property type="entry name" value="HAD-like_sf"/>
</dbReference>
<dbReference type="GO" id="GO:0016787">
    <property type="term" value="F:hydrolase activity"/>
    <property type="evidence" value="ECO:0007669"/>
    <property type="project" value="UniProtKB-KW"/>
</dbReference>
<evidence type="ECO:0000313" key="8">
    <source>
        <dbReference type="Proteomes" id="UP000640489"/>
    </source>
</evidence>
<dbReference type="GO" id="GO:0003841">
    <property type="term" value="F:1-acylglycerol-3-phosphate O-acyltransferase activity"/>
    <property type="evidence" value="ECO:0007669"/>
    <property type="project" value="UniProtKB-UniRule"/>
</dbReference>
<dbReference type="EMBL" id="JADKPN010000004">
    <property type="protein sequence ID" value="MBF4763464.1"/>
    <property type="molecule type" value="Genomic_DNA"/>
</dbReference>
<dbReference type="SUPFAM" id="SSF56784">
    <property type="entry name" value="HAD-like"/>
    <property type="match status" value="1"/>
</dbReference>
<reference evidence="7" key="1">
    <citation type="submission" date="2020-11" db="EMBL/GenBank/DDBJ databases">
        <title>Nocardioides sp. nov., isolated from Soil of Cynanchum wilfordii Hemsley rhizosphere.</title>
        <authorList>
            <person name="Lee J.-S."/>
            <person name="Suh M.K."/>
            <person name="Kim J.-S."/>
        </authorList>
    </citation>
    <scope>NUCLEOTIDE SEQUENCE</scope>
    <source>
        <strain evidence="7">KCTC 19275</strain>
    </source>
</reference>
<dbReference type="CDD" id="cd02612">
    <property type="entry name" value="HAD_PGPPase"/>
    <property type="match status" value="1"/>
</dbReference>
<dbReference type="RefSeq" id="WP_194706636.1">
    <property type="nucleotide sequence ID" value="NZ_JADKPN010000004.1"/>
</dbReference>
<evidence type="ECO:0000256" key="1">
    <source>
        <dbReference type="ARBA" id="ARBA00008655"/>
    </source>
</evidence>
<dbReference type="Gene3D" id="1.20.1440.100">
    <property type="entry name" value="SG protein - dephosphorylation function"/>
    <property type="match status" value="1"/>
</dbReference>
<keyword evidence="8" id="KW-1185">Reference proteome</keyword>
<dbReference type="Gene3D" id="3.40.50.1000">
    <property type="entry name" value="HAD superfamily/HAD-like"/>
    <property type="match status" value="1"/>
</dbReference>
<dbReference type="CDD" id="cd07989">
    <property type="entry name" value="LPLAT_AGPAT-like"/>
    <property type="match status" value="1"/>
</dbReference>
<keyword evidence="7" id="KW-0378">Hydrolase</keyword>
<feature type="domain" description="Phospholipid/glycerol acyltransferase" evidence="6">
    <location>
        <begin position="308"/>
        <end position="422"/>
    </location>
</feature>
<dbReference type="Proteomes" id="UP000640489">
    <property type="component" value="Unassembled WGS sequence"/>
</dbReference>
<dbReference type="EC" id="2.3.1.51" evidence="4"/>
<dbReference type="SUPFAM" id="SSF69593">
    <property type="entry name" value="Glycerol-3-phosphate (1)-acyltransferase"/>
    <property type="match status" value="1"/>
</dbReference>
<dbReference type="GO" id="GO:0016020">
    <property type="term" value="C:membrane"/>
    <property type="evidence" value="ECO:0007669"/>
    <property type="project" value="InterPro"/>
</dbReference>
<sequence>MLLSERLEQVYAGPQGPDVAAFFDFDGTLIHGFSAVDFYLDRIRSGKVGPLEAIRTTVMAVRGVETEEDFEKLVAIGLSGLDGHHMDDVSAVGERVFAKKLAARVYPEAWQLVQAHHRMGHTVVLASSATRFQLEAAARTLGIDHVLSTALEAGEDGVLTGRADGPTLWRAGKARAVRDFAELHGVDLAASYAYSNGNEDIDFLSQVGFPAATTPEDRLREHATSEGWPVLDFRSRGLPSVATIARSAAAMGGILTGIGTGAAFGLLNGSRRTAISSIMALSSEYSLALAGVKVDIVGEQHVWEQRPAVFVFNHQSQLDVFVICYLLRRDFTGVAKQELTKDPIFGPVFRFAGVAFVDRQGGRNPRDALAPAVAKLRDGISVVIAPEGTRSLTPTLGTFKTGAFHLAREAGVPVVPVVIRNAGELMWRDALTVKPGTVQVAVLPPIDVSAWPADQIRNKTREVQALFEDTLAHWPGEPRPAPKEPAPPKQTPARKAPAKKAPAKKAPAKKTAAKKTAAKKTASKKTASKKSASTRRRTAE</sequence>
<protein>
    <recommendedName>
        <fullName evidence="4">1-acyl-sn-glycerol-3-phosphate acyltransferase</fullName>
        <ecNumber evidence="4">2.3.1.51</ecNumber>
    </recommendedName>
</protein>
<keyword evidence="4" id="KW-0594">Phospholipid biosynthesis</keyword>
<evidence type="ECO:0000256" key="3">
    <source>
        <dbReference type="ARBA" id="ARBA00023315"/>
    </source>
</evidence>
<dbReference type="InterPro" id="IPR002123">
    <property type="entry name" value="Plipid/glycerol_acylTrfase"/>
</dbReference>
<dbReference type="InterPro" id="IPR023214">
    <property type="entry name" value="HAD_sf"/>
</dbReference>
<keyword evidence="2 4" id="KW-0808">Transferase</keyword>
<keyword evidence="4" id="KW-0444">Lipid biosynthesis</keyword>
<keyword evidence="3 4" id="KW-0012">Acyltransferase</keyword>
<dbReference type="NCBIfam" id="TIGR01488">
    <property type="entry name" value="HAD-SF-IB"/>
    <property type="match status" value="1"/>
</dbReference>
<comment type="domain">
    <text evidence="4">The HXXXXD motif is essential for acyltransferase activity and may constitute the binding site for the phosphate moiety of the glycerol-3-phosphate.</text>
</comment>
<comment type="catalytic activity">
    <reaction evidence="4">
        <text>a 1-acyl-sn-glycero-3-phosphate + an acyl-CoA = a 1,2-diacyl-sn-glycero-3-phosphate + CoA</text>
        <dbReference type="Rhea" id="RHEA:19709"/>
        <dbReference type="ChEBI" id="CHEBI:57287"/>
        <dbReference type="ChEBI" id="CHEBI:57970"/>
        <dbReference type="ChEBI" id="CHEBI:58342"/>
        <dbReference type="ChEBI" id="CHEBI:58608"/>
        <dbReference type="EC" id="2.3.1.51"/>
    </reaction>
</comment>
<dbReference type="NCBIfam" id="TIGR01490">
    <property type="entry name" value="HAD-SF-IB-hyp1"/>
    <property type="match status" value="1"/>
</dbReference>
<name>A0A930V9N4_9ACTN</name>
<comment type="caution">
    <text evidence="7">The sequence shown here is derived from an EMBL/GenBank/DDBJ whole genome shotgun (WGS) entry which is preliminary data.</text>
</comment>
<feature type="region of interest" description="Disordered" evidence="5">
    <location>
        <begin position="472"/>
        <end position="540"/>
    </location>
</feature>
<evidence type="ECO:0000256" key="5">
    <source>
        <dbReference type="SAM" id="MobiDB-lite"/>
    </source>
</evidence>
<feature type="compositionally biased region" description="Basic residues" evidence="5">
    <location>
        <begin position="496"/>
        <end position="540"/>
    </location>
</feature>
<dbReference type="PANTHER" id="PTHR10434:SF66">
    <property type="entry name" value="PHOSPHOLIPID_GLYCEROL ACYLTRANSFERASE DOMAIN-CONTAINING PROTEIN"/>
    <property type="match status" value="1"/>
</dbReference>
<dbReference type="NCBIfam" id="TIGR00530">
    <property type="entry name" value="AGP_acyltrn"/>
    <property type="match status" value="1"/>
</dbReference>
<gene>
    <name evidence="7" type="ORF">ISU07_10030</name>
</gene>
<evidence type="ECO:0000259" key="6">
    <source>
        <dbReference type="SMART" id="SM00563"/>
    </source>
</evidence>
<keyword evidence="4" id="KW-1208">Phospholipid metabolism</keyword>
<evidence type="ECO:0000256" key="4">
    <source>
        <dbReference type="RuleBase" id="RU361267"/>
    </source>
</evidence>
<accession>A0A930V9N4</accession>
<evidence type="ECO:0000256" key="2">
    <source>
        <dbReference type="ARBA" id="ARBA00022679"/>
    </source>
</evidence>
<feature type="compositionally biased region" description="Pro residues" evidence="5">
    <location>
        <begin position="477"/>
        <end position="490"/>
    </location>
</feature>
<evidence type="ECO:0000313" key="7">
    <source>
        <dbReference type="EMBL" id="MBF4763464.1"/>
    </source>
</evidence>
<keyword evidence="4" id="KW-0443">Lipid metabolism</keyword>